<evidence type="ECO:0000259" key="1">
    <source>
        <dbReference type="Pfam" id="PF02602"/>
    </source>
</evidence>
<sequence length="251" mass="28803">MVKIKNILVSQPQPADLEKSPYQELITKHNVKFEFKKFFSVVGLSSAEFRQSRINLTEFSGIIFTSRNAIDYYFQLAKDLRIEISENMKYFCTSDQIAFYLQKYIQFRKRKIFFGDSTYQSLLPLLKKHKDEKLVLPCNDSPNEELYSMLTANNVNFQKAVIYKNENADLNGMDIKSFDLLCFFSPSGISSLKQNFPKYTQGEQLIATYGKTTLQAAEAAKLRVDIPAPTPTSPSMTMAIDEFIKAAKKKK</sequence>
<dbReference type="InterPro" id="IPR039793">
    <property type="entry name" value="UROS/Hem4"/>
</dbReference>
<dbReference type="PANTHER" id="PTHR12390">
    <property type="entry name" value="UROPORPHYRINOGEN III SYNTHASE"/>
    <property type="match status" value="1"/>
</dbReference>
<dbReference type="GO" id="GO:0006780">
    <property type="term" value="P:uroporphyrinogen III biosynthetic process"/>
    <property type="evidence" value="ECO:0007669"/>
    <property type="project" value="InterPro"/>
</dbReference>
<dbReference type="Pfam" id="PF02602">
    <property type="entry name" value="HEM4"/>
    <property type="match status" value="1"/>
</dbReference>
<dbReference type="EMBL" id="VSSQ01000969">
    <property type="protein sequence ID" value="MPM03631.1"/>
    <property type="molecule type" value="Genomic_DNA"/>
</dbReference>
<comment type="caution">
    <text evidence="2">The sequence shown here is derived from an EMBL/GenBank/DDBJ whole genome shotgun (WGS) entry which is preliminary data.</text>
</comment>
<dbReference type="InterPro" id="IPR003754">
    <property type="entry name" value="4pyrrol_synth_uPrphyn_synth"/>
</dbReference>
<name>A0A644WJC3_9ZZZZ</name>
<protein>
    <recommendedName>
        <fullName evidence="1">Tetrapyrrole biosynthesis uroporphyrinogen III synthase domain-containing protein</fullName>
    </recommendedName>
</protein>
<organism evidence="2">
    <name type="scientific">bioreactor metagenome</name>
    <dbReference type="NCBI Taxonomy" id="1076179"/>
    <lineage>
        <taxon>unclassified sequences</taxon>
        <taxon>metagenomes</taxon>
        <taxon>ecological metagenomes</taxon>
    </lineage>
</organism>
<dbReference type="CDD" id="cd06578">
    <property type="entry name" value="HemD"/>
    <property type="match status" value="1"/>
</dbReference>
<dbReference type="GO" id="GO:0005829">
    <property type="term" value="C:cytosol"/>
    <property type="evidence" value="ECO:0007669"/>
    <property type="project" value="TreeGrafter"/>
</dbReference>
<proteinExistence type="predicted"/>
<dbReference type="PANTHER" id="PTHR12390:SF0">
    <property type="entry name" value="UROPORPHYRINOGEN-III SYNTHASE"/>
    <property type="match status" value="1"/>
</dbReference>
<dbReference type="AlphaFoldDB" id="A0A644WJC3"/>
<feature type="domain" description="Tetrapyrrole biosynthesis uroporphyrinogen III synthase" evidence="1">
    <location>
        <begin position="55"/>
        <end position="237"/>
    </location>
</feature>
<accession>A0A644WJC3</accession>
<reference evidence="2" key="1">
    <citation type="submission" date="2019-08" db="EMBL/GenBank/DDBJ databases">
        <authorList>
            <person name="Kucharzyk K."/>
            <person name="Murdoch R.W."/>
            <person name="Higgins S."/>
            <person name="Loffler F."/>
        </authorList>
    </citation>
    <scope>NUCLEOTIDE SEQUENCE</scope>
</reference>
<dbReference type="GO" id="GO:0004852">
    <property type="term" value="F:uroporphyrinogen-III synthase activity"/>
    <property type="evidence" value="ECO:0007669"/>
    <property type="project" value="InterPro"/>
</dbReference>
<gene>
    <name evidence="2" type="ORF">SDC9_49898</name>
</gene>
<dbReference type="InterPro" id="IPR036108">
    <property type="entry name" value="4pyrrol_syn_uPrphyn_synt_sf"/>
</dbReference>
<evidence type="ECO:0000313" key="2">
    <source>
        <dbReference type="EMBL" id="MPM03631.1"/>
    </source>
</evidence>
<dbReference type="SUPFAM" id="SSF69618">
    <property type="entry name" value="HemD-like"/>
    <property type="match status" value="1"/>
</dbReference>
<dbReference type="Gene3D" id="3.40.50.10090">
    <property type="match status" value="2"/>
</dbReference>